<evidence type="ECO:0000259" key="6">
    <source>
        <dbReference type="PROSITE" id="PS50893"/>
    </source>
</evidence>
<dbReference type="InterPro" id="IPR027417">
    <property type="entry name" value="P-loop_NTPase"/>
</dbReference>
<evidence type="ECO:0000256" key="2">
    <source>
        <dbReference type="ARBA" id="ARBA00022741"/>
    </source>
</evidence>
<gene>
    <name evidence="7" type="ORF">RGE70_03415</name>
</gene>
<keyword evidence="3 7" id="KW-0067">ATP-binding</keyword>
<dbReference type="PROSITE" id="PS00211">
    <property type="entry name" value="ABC_TRANSPORTER_1"/>
    <property type="match status" value="1"/>
</dbReference>
<keyword evidence="2" id="KW-0547">Nucleotide-binding</keyword>
<keyword evidence="8" id="KW-1185">Reference proteome</keyword>
<sequence length="259" mass="28576">MSESTEHPLLQCSGLTFSRVNRLLLDRISLEINPGEVVALLGPNGAGKSTLMRLLLGLEDASAGEVLVDGKPLQDYNRRDLATRVAYVPQSHVSPFPYSVRQVVALGRLCSTGLLGAMRPKDHLVIDEQLQRLQIFHLAERPYTEISGGERQLVLLARALAQEATLLLLDEPASALDFGHQARLLMKLKQLSEEGLAVVMTTHHPHHARMIADRALLLRDGQLLDQGKPQEVLNRSTMRALYGISELELDTFAAAGWEL</sequence>
<feature type="domain" description="ABC transporter" evidence="6">
    <location>
        <begin position="10"/>
        <end position="245"/>
    </location>
</feature>
<reference evidence="7 8" key="1">
    <citation type="submission" date="2023-10" db="EMBL/GenBank/DDBJ databases">
        <title>Complete genome sequence of Shewanella sp. DAU334.</title>
        <authorList>
            <person name="Lee Y.-S."/>
            <person name="Jeong H.-R."/>
            <person name="Hwang E.-J."/>
            <person name="Choi Y.-L."/>
            <person name="Kim G.-D."/>
        </authorList>
    </citation>
    <scope>NUCLEOTIDE SEQUENCE [LARGE SCALE GENOMIC DNA]</scope>
    <source>
        <strain evidence="7 8">DAU334</strain>
    </source>
</reference>
<dbReference type="InterPro" id="IPR003593">
    <property type="entry name" value="AAA+_ATPase"/>
</dbReference>
<protein>
    <submittedName>
        <fullName evidence="7">ABC transporter ATP-binding protein</fullName>
    </submittedName>
</protein>
<evidence type="ECO:0000313" key="8">
    <source>
        <dbReference type="Proteomes" id="UP001529491"/>
    </source>
</evidence>
<dbReference type="Pfam" id="PF00005">
    <property type="entry name" value="ABC_tran"/>
    <property type="match status" value="1"/>
</dbReference>
<dbReference type="PROSITE" id="PS50893">
    <property type="entry name" value="ABC_TRANSPORTER_2"/>
    <property type="match status" value="1"/>
</dbReference>
<dbReference type="EMBL" id="CP136522">
    <property type="protein sequence ID" value="WOT05892.1"/>
    <property type="molecule type" value="Genomic_DNA"/>
</dbReference>
<comment type="function">
    <text evidence="5">Part of the ABC transporter complex HmuTUV involved in hemin import. Responsible for energy coupling to the transport system.</text>
</comment>
<dbReference type="Gene3D" id="3.40.50.300">
    <property type="entry name" value="P-loop containing nucleotide triphosphate hydrolases"/>
    <property type="match status" value="1"/>
</dbReference>
<evidence type="ECO:0000256" key="3">
    <source>
        <dbReference type="ARBA" id="ARBA00022840"/>
    </source>
</evidence>
<dbReference type="Proteomes" id="UP001529491">
    <property type="component" value="Chromosome"/>
</dbReference>
<dbReference type="InterPro" id="IPR017871">
    <property type="entry name" value="ABC_transporter-like_CS"/>
</dbReference>
<organism evidence="7 8">
    <name type="scientific">Shewanella youngdeokensis</name>
    <dbReference type="NCBI Taxonomy" id="2999068"/>
    <lineage>
        <taxon>Bacteria</taxon>
        <taxon>Pseudomonadati</taxon>
        <taxon>Pseudomonadota</taxon>
        <taxon>Gammaproteobacteria</taxon>
        <taxon>Alteromonadales</taxon>
        <taxon>Shewanellaceae</taxon>
        <taxon>Shewanella</taxon>
    </lineage>
</organism>
<dbReference type="PANTHER" id="PTHR42794:SF1">
    <property type="entry name" value="HEMIN IMPORT ATP-BINDING PROTEIN HMUV"/>
    <property type="match status" value="1"/>
</dbReference>
<evidence type="ECO:0000256" key="4">
    <source>
        <dbReference type="ARBA" id="ARBA00022967"/>
    </source>
</evidence>
<proteinExistence type="predicted"/>
<evidence type="ECO:0000256" key="5">
    <source>
        <dbReference type="ARBA" id="ARBA00037066"/>
    </source>
</evidence>
<dbReference type="PANTHER" id="PTHR42794">
    <property type="entry name" value="HEMIN IMPORT ATP-BINDING PROTEIN HMUV"/>
    <property type="match status" value="1"/>
</dbReference>
<dbReference type="InterPro" id="IPR003439">
    <property type="entry name" value="ABC_transporter-like_ATP-bd"/>
</dbReference>
<accession>A0ABZ0K1A2</accession>
<dbReference type="SMART" id="SM00382">
    <property type="entry name" value="AAA"/>
    <property type="match status" value="1"/>
</dbReference>
<keyword evidence="1" id="KW-0813">Transport</keyword>
<dbReference type="CDD" id="cd03214">
    <property type="entry name" value="ABC_Iron-Siderophores_B12_Hemin"/>
    <property type="match status" value="1"/>
</dbReference>
<evidence type="ECO:0000256" key="1">
    <source>
        <dbReference type="ARBA" id="ARBA00022448"/>
    </source>
</evidence>
<dbReference type="RefSeq" id="WP_310470153.1">
    <property type="nucleotide sequence ID" value="NZ_CP136522.1"/>
</dbReference>
<evidence type="ECO:0000313" key="7">
    <source>
        <dbReference type="EMBL" id="WOT05892.1"/>
    </source>
</evidence>
<name>A0ABZ0K1A2_9GAMM</name>
<keyword evidence="4" id="KW-1278">Translocase</keyword>
<dbReference type="GO" id="GO:0005524">
    <property type="term" value="F:ATP binding"/>
    <property type="evidence" value="ECO:0007669"/>
    <property type="project" value="UniProtKB-KW"/>
</dbReference>
<dbReference type="SUPFAM" id="SSF52540">
    <property type="entry name" value="P-loop containing nucleoside triphosphate hydrolases"/>
    <property type="match status" value="1"/>
</dbReference>